<dbReference type="EMBL" id="SRYA01000029">
    <property type="protein sequence ID" value="TGY95448.1"/>
    <property type="molecule type" value="Genomic_DNA"/>
</dbReference>
<organism evidence="1 2">
    <name type="scientific">Petralouisia muris</name>
    <dbReference type="NCBI Taxonomy" id="3032872"/>
    <lineage>
        <taxon>Bacteria</taxon>
        <taxon>Bacillati</taxon>
        <taxon>Bacillota</taxon>
        <taxon>Clostridia</taxon>
        <taxon>Lachnospirales</taxon>
        <taxon>Lachnospiraceae</taxon>
        <taxon>Petralouisia</taxon>
    </lineage>
</organism>
<comment type="caution">
    <text evidence="1">The sequence shown here is derived from an EMBL/GenBank/DDBJ whole genome shotgun (WGS) entry which is preliminary data.</text>
</comment>
<evidence type="ECO:0000313" key="2">
    <source>
        <dbReference type="Proteomes" id="UP000304953"/>
    </source>
</evidence>
<accession>A0AC61RUR6</accession>
<protein>
    <submittedName>
        <fullName evidence="1">TRAP transporter substrate-binding protein</fullName>
    </submittedName>
</protein>
<gene>
    <name evidence="1" type="ORF">E5329_14890</name>
</gene>
<evidence type="ECO:0000313" key="1">
    <source>
        <dbReference type="EMBL" id="TGY95448.1"/>
    </source>
</evidence>
<reference evidence="1" key="1">
    <citation type="submission" date="2019-04" db="EMBL/GenBank/DDBJ databases">
        <title>Microbes associate with the intestines of laboratory mice.</title>
        <authorList>
            <person name="Navarre W."/>
            <person name="Wong E."/>
            <person name="Huang K."/>
            <person name="Tropini C."/>
            <person name="Ng K."/>
            <person name="Yu B."/>
        </authorList>
    </citation>
    <scope>NUCLEOTIDE SEQUENCE</scope>
    <source>
        <strain evidence="1">NM01_1-7b</strain>
    </source>
</reference>
<sequence length="362" mass="41149">MKRKYLCRSPLRAAFANSDKAKASGIQKWRRLHFALFPLALAFLFGVSGCGKADAGEEEVQRYAWPLGTASPEDTVTQIYAEKFAEEVGRLSGGKMKIQVYPNSTLGGDRELLETCRDGDIPFVIQNTAPQVSFMEDLAVFDMPCLFDTIEEVREKVDDEKFYGLVEQVYQDSGYRLLGYADQGFRVMSTNQNITDFGDYKGQKIRTMENSYHMDFWKALSAAPTPMTFSEVYIGLQQGTIDAQENPYEVIVSNRLYEQQDYVVETNHLPHLISLIVSDSFFQELSLEKQEILRKAAAYAGEEARKASDERIADKKREIEASGTEIVVLEEELRKKMKEASESVYQEIEKVVDKEIVKAYTE</sequence>
<keyword evidence="2" id="KW-1185">Reference proteome</keyword>
<dbReference type="Proteomes" id="UP000304953">
    <property type="component" value="Unassembled WGS sequence"/>
</dbReference>
<proteinExistence type="predicted"/>
<name>A0AC61RUR6_9FIRM</name>